<keyword evidence="5" id="KW-0012">Acyltransferase</keyword>
<dbReference type="InterPro" id="IPR000794">
    <property type="entry name" value="Beta-ketoacyl_synthase"/>
</dbReference>
<dbReference type="RefSeq" id="WP_209707495.1">
    <property type="nucleotide sequence ID" value="NZ_JAGIOO010000001.1"/>
</dbReference>
<dbReference type="PANTHER" id="PTHR11712">
    <property type="entry name" value="POLYKETIDE SYNTHASE-RELATED"/>
    <property type="match status" value="1"/>
</dbReference>
<feature type="domain" description="Ketosynthase family 3 (KS3)" evidence="4">
    <location>
        <begin position="1"/>
        <end position="404"/>
    </location>
</feature>
<dbReference type="GO" id="GO:0004315">
    <property type="term" value="F:3-oxoacyl-[acyl-carrier-protein] synthase activity"/>
    <property type="evidence" value="ECO:0007669"/>
    <property type="project" value="UniProtKB-EC"/>
</dbReference>
<gene>
    <name evidence="5" type="ORF">JOF53_006741</name>
</gene>
<evidence type="ECO:0000313" key="6">
    <source>
        <dbReference type="Proteomes" id="UP001519363"/>
    </source>
</evidence>
<dbReference type="SMART" id="SM00825">
    <property type="entry name" value="PKS_KS"/>
    <property type="match status" value="1"/>
</dbReference>
<dbReference type="Proteomes" id="UP001519363">
    <property type="component" value="Unassembled WGS sequence"/>
</dbReference>
<dbReference type="InterPro" id="IPR016039">
    <property type="entry name" value="Thiolase-like"/>
</dbReference>
<evidence type="ECO:0000256" key="1">
    <source>
        <dbReference type="ARBA" id="ARBA00008467"/>
    </source>
</evidence>
<reference evidence="5 6" key="1">
    <citation type="submission" date="2021-03" db="EMBL/GenBank/DDBJ databases">
        <title>Sequencing the genomes of 1000 actinobacteria strains.</title>
        <authorList>
            <person name="Klenk H.-P."/>
        </authorList>
    </citation>
    <scope>NUCLEOTIDE SEQUENCE [LARGE SCALE GENOMIC DNA]</scope>
    <source>
        <strain evidence="5 6">DSM 44580</strain>
    </source>
</reference>
<dbReference type="PANTHER" id="PTHR11712:SF347">
    <property type="entry name" value="BETA KETOACYL-ACYL CARRIER PROTEIN SYNTHASE"/>
    <property type="match status" value="1"/>
</dbReference>
<sequence>MAGLAVTGLGLVTTAGIGVEASWEGVLRGESTATPDPGLAGMATDFSCRVPGFDADALLGRRTAWRQDRCTHLARVAAREAVADSGLDPASWDGARVGVVVGNSLGGSGTFEAQHDVLTREGEQQVTPLLIPMAGTGSPTAWLTLDLHALGPSLAPATACASGATALGVARDWLTTGLCDVVIAGGAESALSRLIMAGFGQLGALSRRGATPGEACRPFDADRDGFVAGEGAGILVLERLADARARGARVHAVLAGYGGSSDAHHITAPHPGGTGVERATRTALAEAGLSTSDIDHVNAHGTSTPLNDAVEGALVQRLYGDRACVTSVKGVLGHSLGAAGAIEAVLTVLTVREGLVPPTANLDRLDPRLDLDVVTKVPRRTEVRAAVSNSFGFGGSNGVIVVTRD</sequence>
<dbReference type="InterPro" id="IPR020841">
    <property type="entry name" value="PKS_Beta-ketoAc_synthase_dom"/>
</dbReference>
<dbReference type="PROSITE" id="PS00606">
    <property type="entry name" value="KS3_1"/>
    <property type="match status" value="1"/>
</dbReference>
<keyword evidence="2 3" id="KW-0808">Transferase</keyword>
<keyword evidence="6" id="KW-1185">Reference proteome</keyword>
<dbReference type="InterPro" id="IPR014030">
    <property type="entry name" value="Ketoacyl_synth_N"/>
</dbReference>
<evidence type="ECO:0000256" key="2">
    <source>
        <dbReference type="ARBA" id="ARBA00022679"/>
    </source>
</evidence>
<dbReference type="Pfam" id="PF02801">
    <property type="entry name" value="Ketoacyl-synt_C"/>
    <property type="match status" value="1"/>
</dbReference>
<dbReference type="SUPFAM" id="SSF53901">
    <property type="entry name" value="Thiolase-like"/>
    <property type="match status" value="2"/>
</dbReference>
<evidence type="ECO:0000256" key="3">
    <source>
        <dbReference type="RuleBase" id="RU003694"/>
    </source>
</evidence>
<organism evidence="5 6">
    <name type="scientific">Crossiella equi</name>
    <dbReference type="NCBI Taxonomy" id="130796"/>
    <lineage>
        <taxon>Bacteria</taxon>
        <taxon>Bacillati</taxon>
        <taxon>Actinomycetota</taxon>
        <taxon>Actinomycetes</taxon>
        <taxon>Pseudonocardiales</taxon>
        <taxon>Pseudonocardiaceae</taxon>
        <taxon>Crossiella</taxon>
    </lineage>
</organism>
<dbReference type="CDD" id="cd00834">
    <property type="entry name" value="KAS_I_II"/>
    <property type="match status" value="1"/>
</dbReference>
<evidence type="ECO:0000313" key="5">
    <source>
        <dbReference type="EMBL" id="MBP2477869.1"/>
    </source>
</evidence>
<comment type="caution">
    <text evidence="5">The sequence shown here is derived from an EMBL/GenBank/DDBJ whole genome shotgun (WGS) entry which is preliminary data.</text>
</comment>
<comment type="similarity">
    <text evidence="1 3">Belongs to the thiolase-like superfamily. Beta-ketoacyl-ACP synthases family.</text>
</comment>
<dbReference type="PROSITE" id="PS52004">
    <property type="entry name" value="KS3_2"/>
    <property type="match status" value="1"/>
</dbReference>
<protein>
    <submittedName>
        <fullName evidence="5">3-oxoacyl-[acyl-carrier-protein] synthase II</fullName>
        <ecNumber evidence="5">2.3.1.179</ecNumber>
    </submittedName>
</protein>
<evidence type="ECO:0000259" key="4">
    <source>
        <dbReference type="PROSITE" id="PS52004"/>
    </source>
</evidence>
<dbReference type="EMBL" id="JAGIOO010000001">
    <property type="protein sequence ID" value="MBP2477869.1"/>
    <property type="molecule type" value="Genomic_DNA"/>
</dbReference>
<dbReference type="Gene3D" id="3.40.47.10">
    <property type="match status" value="2"/>
</dbReference>
<dbReference type="Pfam" id="PF00109">
    <property type="entry name" value="ketoacyl-synt"/>
    <property type="match status" value="1"/>
</dbReference>
<accession>A0ABS5AMS1</accession>
<proteinExistence type="inferred from homology"/>
<dbReference type="InterPro" id="IPR018201">
    <property type="entry name" value="Ketoacyl_synth_AS"/>
</dbReference>
<name>A0ABS5AMS1_9PSEU</name>
<dbReference type="InterPro" id="IPR014031">
    <property type="entry name" value="Ketoacyl_synth_C"/>
</dbReference>
<dbReference type="NCBIfam" id="NF005589">
    <property type="entry name" value="PRK07314.1"/>
    <property type="match status" value="1"/>
</dbReference>
<dbReference type="EC" id="2.3.1.179" evidence="5"/>